<sequence length="129" mass="14982">MPQTELIFYQDENGTVPVRDWLQELESKDIVAADKCVAKLGLLSERGHELRRPHVDMLRDGIFELRIRHGNVNYRILYFFHGKNVAILAHGLTKEAKVPKQDIERALERKTAFVKDAKRHSYQEDNNNG</sequence>
<reference evidence="1 2" key="1">
    <citation type="submission" date="2019-02" db="EMBL/GenBank/DDBJ databases">
        <title>Deep-cultivation of Planctomycetes and their phenomic and genomic characterization uncovers novel biology.</title>
        <authorList>
            <person name="Wiegand S."/>
            <person name="Jogler M."/>
            <person name="Boedeker C."/>
            <person name="Pinto D."/>
            <person name="Vollmers J."/>
            <person name="Rivas-Marin E."/>
            <person name="Kohn T."/>
            <person name="Peeters S.H."/>
            <person name="Heuer A."/>
            <person name="Rast P."/>
            <person name="Oberbeckmann S."/>
            <person name="Bunk B."/>
            <person name="Jeske O."/>
            <person name="Meyerdierks A."/>
            <person name="Storesund J.E."/>
            <person name="Kallscheuer N."/>
            <person name="Luecker S."/>
            <person name="Lage O.M."/>
            <person name="Pohl T."/>
            <person name="Merkel B.J."/>
            <person name="Hornburger P."/>
            <person name="Mueller R.-W."/>
            <person name="Bruemmer F."/>
            <person name="Labrenz M."/>
            <person name="Spormann A.M."/>
            <person name="Op den Camp H."/>
            <person name="Overmann J."/>
            <person name="Amann R."/>
            <person name="Jetten M.S.M."/>
            <person name="Mascher T."/>
            <person name="Medema M.H."/>
            <person name="Devos D.P."/>
            <person name="Kaster A.-K."/>
            <person name="Ovreas L."/>
            <person name="Rohde M."/>
            <person name="Galperin M.Y."/>
            <person name="Jogler C."/>
        </authorList>
    </citation>
    <scope>NUCLEOTIDE SEQUENCE [LARGE SCALE GENOMIC DNA]</scope>
    <source>
        <strain evidence="1 2">HG15A2</strain>
    </source>
</reference>
<name>A0A517N2H0_9BACT</name>
<evidence type="ECO:0000313" key="1">
    <source>
        <dbReference type="EMBL" id="QDT01325.1"/>
    </source>
</evidence>
<dbReference type="AlphaFoldDB" id="A0A517N2H0"/>
<dbReference type="EMBL" id="CP036263">
    <property type="protein sequence ID" value="QDT01325.1"/>
    <property type="molecule type" value="Genomic_DNA"/>
</dbReference>
<dbReference type="Pfam" id="PF05973">
    <property type="entry name" value="Gp49"/>
    <property type="match status" value="1"/>
</dbReference>
<dbReference type="OrthoDB" id="282733at2"/>
<accession>A0A517N2H0</accession>
<protein>
    <recommendedName>
        <fullName evidence="3">Type II toxin-antitoxin system RelE/ParE family toxin</fullName>
    </recommendedName>
</protein>
<dbReference type="InterPro" id="IPR009241">
    <property type="entry name" value="HigB-like"/>
</dbReference>
<evidence type="ECO:0008006" key="3">
    <source>
        <dbReference type="Google" id="ProtNLM"/>
    </source>
</evidence>
<dbReference type="KEGG" id="amob:HG15A2_46670"/>
<dbReference type="RefSeq" id="WP_145063433.1">
    <property type="nucleotide sequence ID" value="NZ_CP036263.1"/>
</dbReference>
<evidence type="ECO:0000313" key="2">
    <source>
        <dbReference type="Proteomes" id="UP000319852"/>
    </source>
</evidence>
<gene>
    <name evidence="1" type="ORF">HG15A2_46670</name>
</gene>
<organism evidence="1 2">
    <name type="scientific">Adhaeretor mobilis</name>
    <dbReference type="NCBI Taxonomy" id="1930276"/>
    <lineage>
        <taxon>Bacteria</taxon>
        <taxon>Pseudomonadati</taxon>
        <taxon>Planctomycetota</taxon>
        <taxon>Planctomycetia</taxon>
        <taxon>Pirellulales</taxon>
        <taxon>Lacipirellulaceae</taxon>
        <taxon>Adhaeretor</taxon>
    </lineage>
</organism>
<proteinExistence type="predicted"/>
<dbReference type="Proteomes" id="UP000319852">
    <property type="component" value="Chromosome"/>
</dbReference>
<keyword evidence="2" id="KW-1185">Reference proteome</keyword>